<name>A0A151K0D3_9HYME</name>
<sequence>EIAQSDENRHTFADEKLIHCICEYVFNTLKGNVSLEQSEKNRLTKYKKALRRVVAKRGNWRDKRKLLVPVGLVTKARGGKCIKRHYGDTYDLSKKREGKKTYLMKSSTVYTDEKGIVPIRFANQKRNKHVNLENDNAGHFALIKDLSRLVSYQKQETYFIIEEECVDLLPITKEKYISFTIHVDSIKSNQKNCVKLWFIDSYRFFAFNLDKLVSFLSKDKLWILQREVSNLSEENYNLLTRKDIFPYEYIDCVEKFEETDVKFELLTDIDIIMFIEHSYTIRVISIWLRDYILTKWEDRYDTEAMIAKPNFHCRSVFLKNLVAIELRKANISKFDTNDYSNDNTYGNPLANKKVPGLMKDENNSAIITEFVELRAKMYYAFRVEVKKNTKNKGVKSNIVARFITFKDYTRCLNDAIEMTRRQSCIRFKLHEAYTISETKIALSPHDDKRYIVPGFTELRFHAAMGGITDVNKTHLYCRVCLICMLYITCIIYI</sequence>
<dbReference type="STRING" id="34720.A0A151K0D3"/>
<keyword evidence="2" id="KW-1185">Reference proteome</keyword>
<accession>A0A151K0D3</accession>
<protein>
    <submittedName>
        <fullName evidence="1">Uncharacterized protein</fullName>
    </submittedName>
</protein>
<dbReference type="PANTHER" id="PTHR31511:SF12">
    <property type="entry name" value="RHO TERMINATION FACTOR N-TERMINAL DOMAIN-CONTAINING PROTEIN"/>
    <property type="match status" value="1"/>
</dbReference>
<dbReference type="PANTHER" id="PTHR31511">
    <property type="entry name" value="PROTEIN CBG23764"/>
    <property type="match status" value="1"/>
</dbReference>
<gene>
    <name evidence="1" type="ORF">ALC56_02314</name>
</gene>
<reference evidence="1 2" key="1">
    <citation type="submission" date="2016-03" db="EMBL/GenBank/DDBJ databases">
        <title>Trachymyrmex septentrionalis WGS genome.</title>
        <authorList>
            <person name="Nygaard S."/>
            <person name="Hu H."/>
            <person name="Boomsma J."/>
            <person name="Zhang G."/>
        </authorList>
    </citation>
    <scope>NUCLEOTIDE SEQUENCE [LARGE SCALE GENOMIC DNA]</scope>
    <source>
        <strain evidence="1">Tsep2-gDNA-1</strain>
        <tissue evidence="1">Whole body</tissue>
    </source>
</reference>
<dbReference type="AlphaFoldDB" id="A0A151K0D3"/>
<organism evidence="1 2">
    <name type="scientific">Trachymyrmex septentrionalis</name>
    <dbReference type="NCBI Taxonomy" id="34720"/>
    <lineage>
        <taxon>Eukaryota</taxon>
        <taxon>Metazoa</taxon>
        <taxon>Ecdysozoa</taxon>
        <taxon>Arthropoda</taxon>
        <taxon>Hexapoda</taxon>
        <taxon>Insecta</taxon>
        <taxon>Pterygota</taxon>
        <taxon>Neoptera</taxon>
        <taxon>Endopterygota</taxon>
        <taxon>Hymenoptera</taxon>
        <taxon>Apocrita</taxon>
        <taxon>Aculeata</taxon>
        <taxon>Formicoidea</taxon>
        <taxon>Formicidae</taxon>
        <taxon>Myrmicinae</taxon>
        <taxon>Trachymyrmex</taxon>
    </lineage>
</organism>
<feature type="non-terminal residue" evidence="1">
    <location>
        <position position="1"/>
    </location>
</feature>
<evidence type="ECO:0000313" key="2">
    <source>
        <dbReference type="Proteomes" id="UP000078541"/>
    </source>
</evidence>
<dbReference type="Proteomes" id="UP000078541">
    <property type="component" value="Unassembled WGS sequence"/>
</dbReference>
<dbReference type="EMBL" id="KQ981283">
    <property type="protein sequence ID" value="KYN43251.1"/>
    <property type="molecule type" value="Genomic_DNA"/>
</dbReference>
<proteinExistence type="predicted"/>
<evidence type="ECO:0000313" key="1">
    <source>
        <dbReference type="EMBL" id="KYN43251.1"/>
    </source>
</evidence>